<organism evidence="5 6">
    <name type="scientific">Zasmidium cellare ATCC 36951</name>
    <dbReference type="NCBI Taxonomy" id="1080233"/>
    <lineage>
        <taxon>Eukaryota</taxon>
        <taxon>Fungi</taxon>
        <taxon>Dikarya</taxon>
        <taxon>Ascomycota</taxon>
        <taxon>Pezizomycotina</taxon>
        <taxon>Dothideomycetes</taxon>
        <taxon>Dothideomycetidae</taxon>
        <taxon>Mycosphaerellales</taxon>
        <taxon>Mycosphaerellaceae</taxon>
        <taxon>Zasmidium</taxon>
    </lineage>
</organism>
<accession>A0A6A6CRU2</accession>
<proteinExistence type="predicted"/>
<feature type="domain" description="Zn(2)-C6 fungal-type" evidence="4">
    <location>
        <begin position="13"/>
        <end position="42"/>
    </location>
</feature>
<dbReference type="SUPFAM" id="SSF57701">
    <property type="entry name" value="Zn2/Cys6 DNA-binding domain"/>
    <property type="match status" value="1"/>
</dbReference>
<dbReference type="GO" id="GO:0006351">
    <property type="term" value="P:DNA-templated transcription"/>
    <property type="evidence" value="ECO:0007669"/>
    <property type="project" value="InterPro"/>
</dbReference>
<dbReference type="SMART" id="SM00066">
    <property type="entry name" value="GAL4"/>
    <property type="match status" value="1"/>
</dbReference>
<sequence length="610" mass="68376">MQPARKRQRTTHACDFCRTRKTRCDGNQPCETCTTLQQECLFGSEPNTKGKSDLILESVLRVEQALQDLNQNISRNSTQNDHGVPPPIPSAASLTTPATHPGDSAHEGNEVENAVLDSMHTSTTEAVLQWPHFDEFPSLRDNYVSIFQLEHQRTPLELANTTMQPYIGDEETDDLMFAFEQNINFWYPTMSQDQLDDVRKAMHGDSIQADSVDGCLTLLTLALGCASQIAAGLVSKTEMSTVESRIRSSRRKLGNMFFSSALKRIFAAHMEVSPKAAQCLLFTALYFASLTRPLQAREYLTAACSKCLLLVSYLPDDEDQTGQERTRRVFWSCYILESDYLAELSACPPSGISRVESLVSLPQTYNTHASQDEEEQASLYFLACISMRRLLNRVHQLLYAHDTGAAQDMSRFPYVVAELNHQLDEWRDVLPGYFSFTVDLAPAANERAAFLRQRYLTCRSVIYRPYLMWLLGPTPSSAVNEQDVLANCKICLDSCVMHILNLGSFAHTLLVDSWICSLSMAGAMLLLLAAHRVSGLRSLLGPELYGTGEHLQSLLGSWAFQLHTSTSPSVVQSIRIIREADKFIKTAESDGWQDQIWQSSRNRFHDAASL</sequence>
<dbReference type="GO" id="GO:0003677">
    <property type="term" value="F:DNA binding"/>
    <property type="evidence" value="ECO:0007669"/>
    <property type="project" value="InterPro"/>
</dbReference>
<dbReference type="InterPro" id="IPR036864">
    <property type="entry name" value="Zn2-C6_fun-type_DNA-bd_sf"/>
</dbReference>
<dbReference type="PROSITE" id="PS50048">
    <property type="entry name" value="ZN2_CY6_FUNGAL_2"/>
    <property type="match status" value="1"/>
</dbReference>
<dbReference type="EMBL" id="ML993588">
    <property type="protein sequence ID" value="KAF2169423.1"/>
    <property type="molecule type" value="Genomic_DNA"/>
</dbReference>
<protein>
    <recommendedName>
        <fullName evidence="4">Zn(2)-C6 fungal-type domain-containing protein</fullName>
    </recommendedName>
</protein>
<evidence type="ECO:0000259" key="4">
    <source>
        <dbReference type="PROSITE" id="PS50048"/>
    </source>
</evidence>
<dbReference type="PROSITE" id="PS00463">
    <property type="entry name" value="ZN2_CY6_FUNGAL_1"/>
    <property type="match status" value="1"/>
</dbReference>
<dbReference type="InterPro" id="IPR007219">
    <property type="entry name" value="XnlR_reg_dom"/>
</dbReference>
<evidence type="ECO:0000256" key="2">
    <source>
        <dbReference type="ARBA" id="ARBA00023242"/>
    </source>
</evidence>
<dbReference type="InterPro" id="IPR053181">
    <property type="entry name" value="EcdB-like_regulator"/>
</dbReference>
<dbReference type="GO" id="GO:0000981">
    <property type="term" value="F:DNA-binding transcription factor activity, RNA polymerase II-specific"/>
    <property type="evidence" value="ECO:0007669"/>
    <property type="project" value="InterPro"/>
</dbReference>
<keyword evidence="1" id="KW-0479">Metal-binding</keyword>
<dbReference type="GeneID" id="54569641"/>
<dbReference type="Pfam" id="PF04082">
    <property type="entry name" value="Fungal_trans"/>
    <property type="match status" value="1"/>
</dbReference>
<dbReference type="GO" id="GO:0008270">
    <property type="term" value="F:zinc ion binding"/>
    <property type="evidence" value="ECO:0007669"/>
    <property type="project" value="InterPro"/>
</dbReference>
<evidence type="ECO:0000313" key="6">
    <source>
        <dbReference type="Proteomes" id="UP000799537"/>
    </source>
</evidence>
<reference evidence="5" key="1">
    <citation type="journal article" date="2020" name="Stud. Mycol.">
        <title>101 Dothideomycetes genomes: a test case for predicting lifestyles and emergence of pathogens.</title>
        <authorList>
            <person name="Haridas S."/>
            <person name="Albert R."/>
            <person name="Binder M."/>
            <person name="Bloem J."/>
            <person name="Labutti K."/>
            <person name="Salamov A."/>
            <person name="Andreopoulos B."/>
            <person name="Baker S."/>
            <person name="Barry K."/>
            <person name="Bills G."/>
            <person name="Bluhm B."/>
            <person name="Cannon C."/>
            <person name="Castanera R."/>
            <person name="Culley D."/>
            <person name="Daum C."/>
            <person name="Ezra D."/>
            <person name="Gonzalez J."/>
            <person name="Henrissat B."/>
            <person name="Kuo A."/>
            <person name="Liang C."/>
            <person name="Lipzen A."/>
            <person name="Lutzoni F."/>
            <person name="Magnuson J."/>
            <person name="Mondo S."/>
            <person name="Nolan M."/>
            <person name="Ohm R."/>
            <person name="Pangilinan J."/>
            <person name="Park H.-J."/>
            <person name="Ramirez L."/>
            <person name="Alfaro M."/>
            <person name="Sun H."/>
            <person name="Tritt A."/>
            <person name="Yoshinaga Y."/>
            <person name="Zwiers L.-H."/>
            <person name="Turgeon B."/>
            <person name="Goodwin S."/>
            <person name="Spatafora J."/>
            <person name="Crous P."/>
            <person name="Grigoriev I."/>
        </authorList>
    </citation>
    <scope>NUCLEOTIDE SEQUENCE</scope>
    <source>
        <strain evidence="5">ATCC 36951</strain>
    </source>
</reference>
<dbReference type="Pfam" id="PF00172">
    <property type="entry name" value="Zn_clus"/>
    <property type="match status" value="1"/>
</dbReference>
<dbReference type="CDD" id="cd12148">
    <property type="entry name" value="fungal_TF_MHR"/>
    <property type="match status" value="1"/>
</dbReference>
<name>A0A6A6CRU2_ZASCE</name>
<dbReference type="Proteomes" id="UP000799537">
    <property type="component" value="Unassembled WGS sequence"/>
</dbReference>
<dbReference type="PANTHER" id="PTHR47785:SF1">
    <property type="entry name" value="TRANSCRIPTION FACTOR, PUTATIVE (AFU_ORTHOLOGUE AFUA_5G14530)-RELATED"/>
    <property type="match status" value="1"/>
</dbReference>
<evidence type="ECO:0000256" key="1">
    <source>
        <dbReference type="ARBA" id="ARBA00022723"/>
    </source>
</evidence>
<keyword evidence="2" id="KW-0539">Nucleus</keyword>
<evidence type="ECO:0000313" key="5">
    <source>
        <dbReference type="EMBL" id="KAF2169423.1"/>
    </source>
</evidence>
<dbReference type="AlphaFoldDB" id="A0A6A6CRU2"/>
<dbReference type="InterPro" id="IPR001138">
    <property type="entry name" value="Zn2Cys6_DnaBD"/>
</dbReference>
<gene>
    <name evidence="5" type="ORF">M409DRAFT_65092</name>
</gene>
<dbReference type="RefSeq" id="XP_033670312.1">
    <property type="nucleotide sequence ID" value="XM_033816369.1"/>
</dbReference>
<keyword evidence="6" id="KW-1185">Reference proteome</keyword>
<dbReference type="Gene3D" id="4.10.240.10">
    <property type="entry name" value="Zn(2)-C6 fungal-type DNA-binding domain"/>
    <property type="match status" value="1"/>
</dbReference>
<feature type="region of interest" description="Disordered" evidence="3">
    <location>
        <begin position="74"/>
        <end position="108"/>
    </location>
</feature>
<evidence type="ECO:0000256" key="3">
    <source>
        <dbReference type="SAM" id="MobiDB-lite"/>
    </source>
</evidence>
<dbReference type="CDD" id="cd00067">
    <property type="entry name" value="GAL4"/>
    <property type="match status" value="1"/>
</dbReference>
<dbReference type="OrthoDB" id="6133115at2759"/>
<dbReference type="PANTHER" id="PTHR47785">
    <property type="entry name" value="ZN(II)2CYS6 TRANSCRIPTION FACTOR (EUROFUNG)-RELATED-RELATED"/>
    <property type="match status" value="1"/>
</dbReference>